<dbReference type="EMBL" id="MU004248">
    <property type="protein sequence ID" value="KAF2663124.1"/>
    <property type="molecule type" value="Genomic_DNA"/>
</dbReference>
<name>A0A6A6TWU8_9PEZI</name>
<dbReference type="InterPro" id="IPR052389">
    <property type="entry name" value="Sec_Metab_Biosynth-Assoc"/>
</dbReference>
<keyword evidence="4" id="KW-1185">Reference proteome</keyword>
<protein>
    <recommendedName>
        <fullName evidence="5">Thioesterase family protein</fullName>
    </recommendedName>
</protein>
<accession>A0A6A6TWU8</accession>
<dbReference type="Pfam" id="PF20789">
    <property type="entry name" value="4HBT_3C"/>
    <property type="match status" value="1"/>
</dbReference>
<organism evidence="3 4">
    <name type="scientific">Microthyrium microscopicum</name>
    <dbReference type="NCBI Taxonomy" id="703497"/>
    <lineage>
        <taxon>Eukaryota</taxon>
        <taxon>Fungi</taxon>
        <taxon>Dikarya</taxon>
        <taxon>Ascomycota</taxon>
        <taxon>Pezizomycotina</taxon>
        <taxon>Dothideomycetes</taxon>
        <taxon>Dothideomycetes incertae sedis</taxon>
        <taxon>Microthyriales</taxon>
        <taxon>Microthyriaceae</taxon>
        <taxon>Microthyrium</taxon>
    </lineage>
</organism>
<dbReference type="InterPro" id="IPR029069">
    <property type="entry name" value="HotDog_dom_sf"/>
</dbReference>
<gene>
    <name evidence="3" type="ORF">BT63DRAFT_130312</name>
</gene>
<dbReference type="Pfam" id="PF13622">
    <property type="entry name" value="4HBT_3"/>
    <property type="match status" value="1"/>
</dbReference>
<evidence type="ECO:0000313" key="3">
    <source>
        <dbReference type="EMBL" id="KAF2663124.1"/>
    </source>
</evidence>
<dbReference type="PANTHER" id="PTHR38110">
    <property type="entry name" value="CHROMOSOME 23, WHOLE GENOME SHOTGUN SEQUENCE"/>
    <property type="match status" value="1"/>
</dbReference>
<dbReference type="InterPro" id="IPR049449">
    <property type="entry name" value="TesB_ACOT8-like_N"/>
</dbReference>
<proteinExistence type="predicted"/>
<dbReference type="Proteomes" id="UP000799302">
    <property type="component" value="Unassembled WGS sequence"/>
</dbReference>
<evidence type="ECO:0000259" key="2">
    <source>
        <dbReference type="Pfam" id="PF20789"/>
    </source>
</evidence>
<dbReference type="PANTHER" id="PTHR38110:SF1">
    <property type="entry name" value="THIOESTERASE DOMAIN-CONTAINING PROTEIN"/>
    <property type="match status" value="1"/>
</dbReference>
<feature type="domain" description="Acyl-CoA thioesterase-like N-terminal HotDog" evidence="1">
    <location>
        <begin position="30"/>
        <end position="116"/>
    </location>
</feature>
<evidence type="ECO:0000259" key="1">
    <source>
        <dbReference type="Pfam" id="PF13622"/>
    </source>
</evidence>
<evidence type="ECO:0008006" key="5">
    <source>
        <dbReference type="Google" id="ProtNLM"/>
    </source>
</evidence>
<dbReference type="AlphaFoldDB" id="A0A6A6TWU8"/>
<evidence type="ECO:0000313" key="4">
    <source>
        <dbReference type="Proteomes" id="UP000799302"/>
    </source>
</evidence>
<feature type="domain" description="Acyl-CoA thioesterase-like C-terminal" evidence="2">
    <location>
        <begin position="165"/>
        <end position="300"/>
    </location>
</feature>
<dbReference type="SUPFAM" id="SSF54637">
    <property type="entry name" value="Thioesterase/thiol ester dehydrase-isomerase"/>
    <property type="match status" value="2"/>
</dbReference>
<dbReference type="Gene3D" id="2.40.160.210">
    <property type="entry name" value="Acyl-CoA thioesterase, double hotdog domain"/>
    <property type="match status" value="1"/>
</dbReference>
<sequence length="321" mass="36404">MTDSSAPLSWADATAIKQLDSHTYEANLQHDWSIGNVPHGGYTTSTILCVAKKHFTLTHLKQNQPHPLTTHVEFPRRTSTGPAIFIVRDVKLGRQTSTLHITLRQNDQDIVLAYINMSNLATEQGVTFPTNWELNPPRVPADVERLNDGADEAWVEQKTMPFAEFRRASSRVRFFFPRTGQVLRSVCDQWVCFRDGSRFTTESLGFVADMFPQVVESYREEDDPYHVAPEKNKKEMGARFWYPTVVLNLDVKKALPEEGVEWLFCRIRSKSINNGRLDIEVVIMDRDGGIVALSHHVTLVLGAARNLAARRKEGKGEESKI</sequence>
<dbReference type="InterPro" id="IPR049450">
    <property type="entry name" value="ACOT8-like_C"/>
</dbReference>
<dbReference type="OrthoDB" id="2532955at2759"/>
<reference evidence="3" key="1">
    <citation type="journal article" date="2020" name="Stud. Mycol.">
        <title>101 Dothideomycetes genomes: a test case for predicting lifestyles and emergence of pathogens.</title>
        <authorList>
            <person name="Haridas S."/>
            <person name="Albert R."/>
            <person name="Binder M."/>
            <person name="Bloem J."/>
            <person name="Labutti K."/>
            <person name="Salamov A."/>
            <person name="Andreopoulos B."/>
            <person name="Baker S."/>
            <person name="Barry K."/>
            <person name="Bills G."/>
            <person name="Bluhm B."/>
            <person name="Cannon C."/>
            <person name="Castanera R."/>
            <person name="Culley D."/>
            <person name="Daum C."/>
            <person name="Ezra D."/>
            <person name="Gonzalez J."/>
            <person name="Henrissat B."/>
            <person name="Kuo A."/>
            <person name="Liang C."/>
            <person name="Lipzen A."/>
            <person name="Lutzoni F."/>
            <person name="Magnuson J."/>
            <person name="Mondo S."/>
            <person name="Nolan M."/>
            <person name="Ohm R."/>
            <person name="Pangilinan J."/>
            <person name="Park H.-J."/>
            <person name="Ramirez L."/>
            <person name="Alfaro M."/>
            <person name="Sun H."/>
            <person name="Tritt A."/>
            <person name="Yoshinaga Y."/>
            <person name="Zwiers L.-H."/>
            <person name="Turgeon B."/>
            <person name="Goodwin S."/>
            <person name="Spatafora J."/>
            <person name="Crous P."/>
            <person name="Grigoriev I."/>
        </authorList>
    </citation>
    <scope>NUCLEOTIDE SEQUENCE</scope>
    <source>
        <strain evidence="3">CBS 115976</strain>
    </source>
</reference>
<dbReference type="InterPro" id="IPR042171">
    <property type="entry name" value="Acyl-CoA_hotdog"/>
</dbReference>